<dbReference type="AlphaFoldDB" id="A0A7G9Z102"/>
<proteinExistence type="predicted"/>
<evidence type="ECO:0000313" key="2">
    <source>
        <dbReference type="EMBL" id="QNO53936.1"/>
    </source>
</evidence>
<evidence type="ECO:0000259" key="1">
    <source>
        <dbReference type="Pfam" id="PF14258"/>
    </source>
</evidence>
<protein>
    <recommendedName>
        <fullName evidence="1">DUF4350 domain-containing protein</fullName>
    </recommendedName>
</protein>
<gene>
    <name evidence="2" type="ORF">NNHBGCAA_00036</name>
</gene>
<reference evidence="2" key="1">
    <citation type="submission" date="2020-06" db="EMBL/GenBank/DDBJ databases">
        <title>Unique genomic features of the anaerobic methanotrophic archaea.</title>
        <authorList>
            <person name="Chadwick G.L."/>
            <person name="Skennerton C.T."/>
            <person name="Laso-Perez R."/>
            <person name="Leu A.O."/>
            <person name="Speth D.R."/>
            <person name="Yu H."/>
            <person name="Morgan-Lang C."/>
            <person name="Hatzenpichler R."/>
            <person name="Goudeau D."/>
            <person name="Malmstrom R."/>
            <person name="Brazelton W.J."/>
            <person name="Woyke T."/>
            <person name="Hallam S.J."/>
            <person name="Tyson G.W."/>
            <person name="Wegener G."/>
            <person name="Boetius A."/>
            <person name="Orphan V."/>
        </authorList>
    </citation>
    <scope>NUCLEOTIDE SEQUENCE</scope>
</reference>
<dbReference type="InterPro" id="IPR025646">
    <property type="entry name" value="DUF4350"/>
</dbReference>
<dbReference type="InterPro" id="IPR029062">
    <property type="entry name" value="Class_I_gatase-like"/>
</dbReference>
<dbReference type="SUPFAM" id="SSF52317">
    <property type="entry name" value="Class I glutamine amidotransferase-like"/>
    <property type="match status" value="1"/>
</dbReference>
<dbReference type="Pfam" id="PF14258">
    <property type="entry name" value="DUF4350"/>
    <property type="match status" value="1"/>
</dbReference>
<sequence>MRWVYAFLVLAGIFLLIVPLAVPTIKTSADFSMFNTNWDGCSEFAKVLFDRGKLVPVLYPYNSIDFKEKGAVIIVGPDVGFSSLEIEEVRSFLEKGGTLFIADDFGLANDLLEGLEVKGKFSDKPLEDIFYCKKADFPVVARIEDPQLSYGVEKLILNIPSVITGLEGEEEVFSSKVSVVGGNRRSYPILAEIRYGAGRVILLSDPDILINDMATENRKFIDNLVGYLGSDLFYFDDAHHSDFNPYSITTVYIHRELDRGKAFKVFAFVVALMVFIESGIARAIGQFIGRLMPARKGEDIFDGLPKGIDIIIVKRIINEIKTGSKFGEGYRYEQGERRKGIYRKAKRGGW</sequence>
<organism evidence="2">
    <name type="scientific">Candidatus Methanophagaceae archaeon ANME-1 ERB6</name>
    <dbReference type="NCBI Taxonomy" id="2759912"/>
    <lineage>
        <taxon>Archaea</taxon>
        <taxon>Methanobacteriati</taxon>
        <taxon>Methanobacteriota</taxon>
        <taxon>Stenosarchaea group</taxon>
        <taxon>Methanomicrobia</taxon>
        <taxon>Candidatus Methanophagales</taxon>
        <taxon>Candidatus Methanophagaceae</taxon>
    </lineage>
</organism>
<feature type="domain" description="DUF4350" evidence="1">
    <location>
        <begin position="34"/>
        <end position="224"/>
    </location>
</feature>
<accession>A0A7G9Z102</accession>
<dbReference type="EMBL" id="MT631555">
    <property type="protein sequence ID" value="QNO53936.1"/>
    <property type="molecule type" value="Genomic_DNA"/>
</dbReference>
<name>A0A7G9Z102_9EURY</name>